<feature type="domain" description="2Fe-2S ferredoxin-type" evidence="4">
    <location>
        <begin position="240"/>
        <end position="336"/>
    </location>
</feature>
<evidence type="ECO:0000259" key="5">
    <source>
        <dbReference type="PROSITE" id="PS51384"/>
    </source>
</evidence>
<evidence type="ECO:0000256" key="2">
    <source>
        <dbReference type="ARBA" id="ARBA00022827"/>
    </source>
</evidence>
<evidence type="ECO:0000259" key="4">
    <source>
        <dbReference type="PROSITE" id="PS51085"/>
    </source>
</evidence>
<dbReference type="Gene3D" id="3.40.50.80">
    <property type="entry name" value="Nucleotide-binding domain of ferredoxin-NADP reductase (FNR) module"/>
    <property type="match status" value="1"/>
</dbReference>
<feature type="domain" description="FAD-binding FR-type" evidence="5">
    <location>
        <begin position="339"/>
        <end position="448"/>
    </location>
</feature>
<dbReference type="PRINTS" id="PR00410">
    <property type="entry name" value="PHEHYDRXLASE"/>
</dbReference>
<dbReference type="RefSeq" id="WP_193189413.1">
    <property type="nucleotide sequence ID" value="NZ_JACZFR010000006.1"/>
</dbReference>
<dbReference type="SUPFAM" id="SSF63380">
    <property type="entry name" value="Riboflavin synthase domain-like"/>
    <property type="match status" value="1"/>
</dbReference>
<dbReference type="PANTHER" id="PTHR43644:SF1">
    <property type="entry name" value="NAD(P)H-FLAVIN REDUCTASE"/>
    <property type="match status" value="1"/>
</dbReference>
<dbReference type="SUPFAM" id="SSF52343">
    <property type="entry name" value="Ferredoxin reductase-like, C-terminal NADP-linked domain"/>
    <property type="match status" value="1"/>
</dbReference>
<gene>
    <name evidence="6" type="ORF">ACFQBM_07380</name>
</gene>
<evidence type="ECO:0000313" key="7">
    <source>
        <dbReference type="Proteomes" id="UP001596425"/>
    </source>
</evidence>
<reference evidence="7" key="1">
    <citation type="journal article" date="2019" name="Int. J. Syst. Evol. Microbiol.">
        <title>The Global Catalogue of Microorganisms (GCM) 10K type strain sequencing project: providing services to taxonomists for standard genome sequencing and annotation.</title>
        <authorList>
            <consortium name="The Broad Institute Genomics Platform"/>
            <consortium name="The Broad Institute Genome Sequencing Center for Infectious Disease"/>
            <person name="Wu L."/>
            <person name="Ma J."/>
        </authorList>
    </citation>
    <scope>NUCLEOTIDE SEQUENCE [LARGE SCALE GENOMIC DNA]</scope>
    <source>
        <strain evidence="7">CGMCC 1.13718</strain>
    </source>
</reference>
<name>A0ABW1YK17_9GAMM</name>
<proteinExistence type="predicted"/>
<organism evidence="6 7">
    <name type="scientific">Microbulbifer taiwanensis</name>
    <dbReference type="NCBI Taxonomy" id="986746"/>
    <lineage>
        <taxon>Bacteria</taxon>
        <taxon>Pseudomonadati</taxon>
        <taxon>Pseudomonadota</taxon>
        <taxon>Gammaproteobacteria</taxon>
        <taxon>Cellvibrionales</taxon>
        <taxon>Microbulbiferaceae</taxon>
        <taxon>Microbulbifer</taxon>
    </lineage>
</organism>
<evidence type="ECO:0000256" key="3">
    <source>
        <dbReference type="SAM" id="Phobius"/>
    </source>
</evidence>
<keyword evidence="3" id="KW-1133">Transmembrane helix</keyword>
<accession>A0ABW1YK17</accession>
<dbReference type="PROSITE" id="PS51085">
    <property type="entry name" value="2FE2S_FER_2"/>
    <property type="match status" value="1"/>
</dbReference>
<dbReference type="CDD" id="cd06188">
    <property type="entry name" value="NADH_quinone_reductase"/>
    <property type="match status" value="1"/>
</dbReference>
<evidence type="ECO:0000313" key="6">
    <source>
        <dbReference type="EMBL" id="MFC6633093.1"/>
    </source>
</evidence>
<dbReference type="InterPro" id="IPR001709">
    <property type="entry name" value="Flavoprot_Pyr_Nucl_cyt_Rdtase"/>
</dbReference>
<dbReference type="Gene3D" id="3.10.20.30">
    <property type="match status" value="1"/>
</dbReference>
<keyword evidence="3" id="KW-0812">Transmembrane</keyword>
<keyword evidence="3" id="KW-0472">Membrane</keyword>
<dbReference type="InterPro" id="IPR001433">
    <property type="entry name" value="OxRdtase_FAD/NAD-bd"/>
</dbReference>
<dbReference type="InterPro" id="IPR039261">
    <property type="entry name" value="FNR_nucleotide-bd"/>
</dbReference>
<protein>
    <submittedName>
        <fullName evidence="6">NADH:ubiquinone reductase (Na(+)-transporting) subunit F</fullName>
    </submittedName>
</protein>
<dbReference type="SUPFAM" id="SSF54292">
    <property type="entry name" value="2Fe-2S ferredoxin-like"/>
    <property type="match status" value="1"/>
</dbReference>
<dbReference type="PRINTS" id="PR00371">
    <property type="entry name" value="FPNCR"/>
</dbReference>
<dbReference type="Pfam" id="PF00111">
    <property type="entry name" value="Fer2"/>
    <property type="match status" value="1"/>
</dbReference>
<dbReference type="InterPro" id="IPR001041">
    <property type="entry name" value="2Fe-2S_ferredoxin-type"/>
</dbReference>
<dbReference type="Proteomes" id="UP001596425">
    <property type="component" value="Unassembled WGS sequence"/>
</dbReference>
<dbReference type="InterPro" id="IPR012675">
    <property type="entry name" value="Beta-grasp_dom_sf"/>
</dbReference>
<dbReference type="PROSITE" id="PS51384">
    <property type="entry name" value="FAD_FR"/>
    <property type="match status" value="1"/>
</dbReference>
<dbReference type="InterPro" id="IPR036010">
    <property type="entry name" value="2Fe-2S_ferredoxin-like_sf"/>
</dbReference>
<dbReference type="Gene3D" id="2.40.30.10">
    <property type="entry name" value="Translation factors"/>
    <property type="match status" value="2"/>
</dbReference>
<comment type="caution">
    <text evidence="6">The sequence shown here is derived from an EMBL/GenBank/DDBJ whole genome shotgun (WGS) entry which is preliminary data.</text>
</comment>
<keyword evidence="1" id="KW-0285">Flavoprotein</keyword>
<sequence length="586" mass="64444">MNFVKIAHKWLSLVIGLQLALWLASGLAFALLDSNIVSGRHLAERQPAQAIAAGPLVSHADIARRYAPGEILDIRLQSLLDSPVYRVQTDAGVELRHASSGEPLPIDADLALAIAARDYAGDDRLIGEPQWLDNANMEARRHGGSMWRLDVADEHATSLYVSAQDGRVLERRNDSWRLFDIFWMLHIMDYTERQDFNNPFIIAFGLGALLMALSGCLLLFTSFSRHDFNLVALIYRARRSKVAVTLLDSAAAPVQRLALPSGVNLFDGLAAEGVQLPSNCGGGGSCGLCQVKMSADAPVTGSEKALLSASELAAGYRLACQQRVATATRLALDNSVLQSRRFEAELLQSRFVTPMIKEIRLRPLRDTPFAFEAGSYIQIDLPGGGRRAYSMANGPAEPGAPIVLNVRLQPPPADMPQAPAGRGSSYLCDLEAGARVQIAGPYGDFRARPGEREMVLIGGGAGMAPLRSMIVDQLVHRGSGRKISYWFGARNLNEVFYRELFDRLQEEHTNFSWQFGLSEPLPADNWRGATGFISDLVRDHYLQNHPDLDRCDFYLCGPPPMLRATMDMLRDLGVEEHRIAFDDFGS</sequence>
<dbReference type="Pfam" id="PF00175">
    <property type="entry name" value="NAD_binding_1"/>
    <property type="match status" value="1"/>
</dbReference>
<keyword evidence="7" id="KW-1185">Reference proteome</keyword>
<dbReference type="EMBL" id="JBHSVR010000001">
    <property type="protein sequence ID" value="MFC6633093.1"/>
    <property type="molecule type" value="Genomic_DNA"/>
</dbReference>
<dbReference type="InterPro" id="IPR017938">
    <property type="entry name" value="Riboflavin_synthase-like_b-brl"/>
</dbReference>
<feature type="transmembrane region" description="Helical" evidence="3">
    <location>
        <begin position="200"/>
        <end position="220"/>
    </location>
</feature>
<dbReference type="PANTHER" id="PTHR43644">
    <property type="entry name" value="NA(+)-TRANSLOCATING NADH-QUINONE REDUCTASE SUBUNIT"/>
    <property type="match status" value="1"/>
</dbReference>
<keyword evidence="2" id="KW-0274">FAD</keyword>
<dbReference type="InterPro" id="IPR017927">
    <property type="entry name" value="FAD-bd_FR_type"/>
</dbReference>
<evidence type="ECO:0000256" key="1">
    <source>
        <dbReference type="ARBA" id="ARBA00022630"/>
    </source>
</evidence>